<dbReference type="EMBL" id="CAXAMN010001115">
    <property type="protein sequence ID" value="CAK8992704.1"/>
    <property type="molecule type" value="Genomic_DNA"/>
</dbReference>
<protein>
    <submittedName>
        <fullName evidence="1">Uncharacterized protein</fullName>
    </submittedName>
</protein>
<evidence type="ECO:0000313" key="2">
    <source>
        <dbReference type="Proteomes" id="UP001642484"/>
    </source>
</evidence>
<gene>
    <name evidence="1" type="ORF">CCMP2556_LOCUS2968</name>
</gene>
<dbReference type="InterPro" id="IPR035897">
    <property type="entry name" value="Toll_tir_struct_dom_sf"/>
</dbReference>
<evidence type="ECO:0000313" key="1">
    <source>
        <dbReference type="EMBL" id="CAK8992704.1"/>
    </source>
</evidence>
<keyword evidence="2" id="KW-1185">Reference proteome</keyword>
<proteinExistence type="predicted"/>
<sequence>MGNLSTCCHSNEAEKAEQVEAGTHGCLKPSEPPLASEGLSQGEPIDAVTSGHLSEGTLTRDLTRSAMSPELLRGVELRRTLRKRGMIWRYKPTDLSLEQRGELYEHSTHVQRLDIFLSHSWMTAGRWKYISLLCQFGWRSMLMAWVLGILLAFLLCLLDVLPQFLHVSIIATDDPYPASCWLMIFGWTFALAGLLLAPYQPPCRFVRSSELCFLDAVCVHQADPLLMRQGIDNIVGFLEASKELRVLWSPPYLSRLWCIFELAAYRKMKPGGKISFAPVFVEASTLQIFMWLYTLNFAWWISRTLRLNTAWFLITMLLLVSGGCALIHALRLSYVSKRSLITGMEEFDVHQVECLNESDRTSIHAAIVKWYGSLEAFSEYVRGPLRQDVLEPMKAPGSLPFGYMCILATPAVTTCFEGVLAFIKVNKSWEAILRYSLSYIFCFALCWLPAVLLLMIFLCESWATPRSSCASGFQTLGIVLLGCMLSMLGAAGALGAYFGGLAAILLWLGVSLLFAGIVWRYCGHRRA</sequence>
<organism evidence="1 2">
    <name type="scientific">Durusdinium trenchii</name>
    <dbReference type="NCBI Taxonomy" id="1381693"/>
    <lineage>
        <taxon>Eukaryota</taxon>
        <taxon>Sar</taxon>
        <taxon>Alveolata</taxon>
        <taxon>Dinophyceae</taxon>
        <taxon>Suessiales</taxon>
        <taxon>Symbiodiniaceae</taxon>
        <taxon>Durusdinium</taxon>
    </lineage>
</organism>
<name>A0ABP0HU86_9DINO</name>
<dbReference type="Proteomes" id="UP001642484">
    <property type="component" value="Unassembled WGS sequence"/>
</dbReference>
<dbReference type="SUPFAM" id="SSF52200">
    <property type="entry name" value="Toll/Interleukin receptor TIR domain"/>
    <property type="match status" value="1"/>
</dbReference>
<reference evidence="1 2" key="1">
    <citation type="submission" date="2024-02" db="EMBL/GenBank/DDBJ databases">
        <authorList>
            <person name="Chen Y."/>
            <person name="Shah S."/>
            <person name="Dougan E. K."/>
            <person name="Thang M."/>
            <person name="Chan C."/>
        </authorList>
    </citation>
    <scope>NUCLEOTIDE SEQUENCE [LARGE SCALE GENOMIC DNA]</scope>
</reference>
<comment type="caution">
    <text evidence="1">The sequence shown here is derived from an EMBL/GenBank/DDBJ whole genome shotgun (WGS) entry which is preliminary data.</text>
</comment>
<accession>A0ABP0HU86</accession>